<dbReference type="AlphaFoldDB" id="A0A7V8JVC2"/>
<evidence type="ECO:0000313" key="2">
    <source>
        <dbReference type="Proteomes" id="UP000462435"/>
    </source>
</evidence>
<dbReference type="Proteomes" id="UP000462435">
    <property type="component" value="Unassembled WGS sequence"/>
</dbReference>
<proteinExistence type="predicted"/>
<name>A0A7V8JVC2_9BURK</name>
<protein>
    <submittedName>
        <fullName evidence="1">Uncharacterized protein</fullName>
    </submittedName>
</protein>
<accession>A0A7V8JVC2</accession>
<organism evidence="1 2">
    <name type="scientific">Herbaspirillum frisingense</name>
    <dbReference type="NCBI Taxonomy" id="92645"/>
    <lineage>
        <taxon>Bacteria</taxon>
        <taxon>Pseudomonadati</taxon>
        <taxon>Pseudomonadota</taxon>
        <taxon>Betaproteobacteria</taxon>
        <taxon>Burkholderiales</taxon>
        <taxon>Oxalobacteraceae</taxon>
        <taxon>Herbaspirillum</taxon>
    </lineage>
</organism>
<gene>
    <name evidence="1" type="ORF">GAK35_01062</name>
</gene>
<dbReference type="EMBL" id="WNDX01000021">
    <property type="protein sequence ID" value="KAF1046377.1"/>
    <property type="molecule type" value="Genomic_DNA"/>
</dbReference>
<reference evidence="2" key="1">
    <citation type="journal article" date="2020" name="MBio">
        <title>Horizontal gene transfer to a defensive symbiont with a reduced genome amongst a multipartite beetle microbiome.</title>
        <authorList>
            <person name="Waterworth S.C."/>
            <person name="Florez L.V."/>
            <person name="Rees E.R."/>
            <person name="Hertweck C."/>
            <person name="Kaltenpoth M."/>
            <person name="Kwan J.C."/>
        </authorList>
    </citation>
    <scope>NUCLEOTIDE SEQUENCE [LARGE SCALE GENOMIC DNA]</scope>
</reference>
<comment type="caution">
    <text evidence="1">The sequence shown here is derived from an EMBL/GenBank/DDBJ whole genome shotgun (WGS) entry which is preliminary data.</text>
</comment>
<evidence type="ECO:0000313" key="1">
    <source>
        <dbReference type="EMBL" id="KAF1046377.1"/>
    </source>
</evidence>
<sequence>MRPLQARLVGITERVLISRLDTRITRACPPPLFRRLRCRHCGNSWADARRPEACWWPRLLRDRSWTFTGSVLNDEVIQTPKGHSANVLSGWPLTAASRAISRRLLMAYHSHFDSRAALGLAPSGGASHLPAILLPSASTIQFGAGLPPTWLLARRGLVVPVDAAGAGLASGILIPLSGAAGTADVVSGSRADAAKAVHGYSALHHAANRATP</sequence>